<evidence type="ECO:0000256" key="4">
    <source>
        <dbReference type="ARBA" id="ARBA00022989"/>
    </source>
</evidence>
<dbReference type="Proteomes" id="UP000233080">
    <property type="component" value="Unassembled WGS sequence"/>
</dbReference>
<evidence type="ECO:0008006" key="9">
    <source>
        <dbReference type="Google" id="ProtNLM"/>
    </source>
</evidence>
<feature type="transmembrane region" description="Helical" evidence="6">
    <location>
        <begin position="227"/>
        <end position="244"/>
    </location>
</feature>
<feature type="transmembrane region" description="Helical" evidence="6">
    <location>
        <begin position="349"/>
        <end position="373"/>
    </location>
</feature>
<dbReference type="PANTHER" id="PTHR10383">
    <property type="entry name" value="SERINE INCORPORATOR"/>
    <property type="match status" value="1"/>
</dbReference>
<name>A0A2K5HQ61_COLAP</name>
<dbReference type="Pfam" id="PF03348">
    <property type="entry name" value="Serinc"/>
    <property type="match status" value="2"/>
</dbReference>
<feature type="transmembrane region" description="Helical" evidence="6">
    <location>
        <begin position="129"/>
        <end position="151"/>
    </location>
</feature>
<dbReference type="OMA" id="LLYCNRM"/>
<keyword evidence="4 6" id="KW-1133">Transmembrane helix</keyword>
<evidence type="ECO:0000313" key="8">
    <source>
        <dbReference type="Proteomes" id="UP000233080"/>
    </source>
</evidence>
<feature type="transmembrane region" description="Helical" evidence="6">
    <location>
        <begin position="201"/>
        <end position="221"/>
    </location>
</feature>
<feature type="transmembrane region" description="Helical" evidence="6">
    <location>
        <begin position="284"/>
        <end position="302"/>
    </location>
</feature>
<keyword evidence="3 6" id="KW-0812">Transmembrane</keyword>
<dbReference type="Ensembl" id="ENSCANT00000024325.1">
    <property type="protein sequence ID" value="ENSCANP00000006470.1"/>
    <property type="gene ID" value="ENSCANG00000021465.1"/>
</dbReference>
<comment type="similarity">
    <text evidence="2">Belongs to the TDE1 family.</text>
</comment>
<feature type="transmembrane region" description="Helical" evidence="6">
    <location>
        <begin position="40"/>
        <end position="57"/>
    </location>
</feature>
<evidence type="ECO:0000256" key="3">
    <source>
        <dbReference type="ARBA" id="ARBA00022692"/>
    </source>
</evidence>
<organism evidence="7 8">
    <name type="scientific">Colobus angolensis palliatus</name>
    <name type="common">Peters' Angolan colobus</name>
    <dbReference type="NCBI Taxonomy" id="336983"/>
    <lineage>
        <taxon>Eukaryota</taxon>
        <taxon>Metazoa</taxon>
        <taxon>Chordata</taxon>
        <taxon>Craniata</taxon>
        <taxon>Vertebrata</taxon>
        <taxon>Euteleostomi</taxon>
        <taxon>Mammalia</taxon>
        <taxon>Eutheria</taxon>
        <taxon>Euarchontoglires</taxon>
        <taxon>Primates</taxon>
        <taxon>Haplorrhini</taxon>
        <taxon>Catarrhini</taxon>
        <taxon>Cercopithecidae</taxon>
        <taxon>Colobinae</taxon>
        <taxon>Colobus</taxon>
    </lineage>
</organism>
<comment type="subcellular location">
    <subcellularLocation>
        <location evidence="1">Membrane</location>
        <topology evidence="1">Multi-pass membrane protein</topology>
    </subcellularLocation>
</comment>
<evidence type="ECO:0000313" key="7">
    <source>
        <dbReference type="Ensembl" id="ENSCANP00000006470.1"/>
    </source>
</evidence>
<keyword evidence="8" id="KW-1185">Reference proteome</keyword>
<reference evidence="7" key="2">
    <citation type="submission" date="2025-09" db="UniProtKB">
        <authorList>
            <consortium name="Ensembl"/>
        </authorList>
    </citation>
    <scope>IDENTIFICATION</scope>
</reference>
<dbReference type="STRING" id="336983.ENSCANP00000006470"/>
<dbReference type="PANTHER" id="PTHR10383:SF51">
    <property type="entry name" value="SERINE INCORPORATOR 3"/>
    <property type="match status" value="1"/>
</dbReference>
<feature type="transmembrane region" description="Helical" evidence="6">
    <location>
        <begin position="157"/>
        <end position="180"/>
    </location>
</feature>
<protein>
    <recommendedName>
        <fullName evidence="9">Serine incorporator 3</fullName>
    </recommendedName>
</protein>
<reference evidence="7" key="1">
    <citation type="submission" date="2025-08" db="UniProtKB">
        <authorList>
            <consortium name="Ensembl"/>
        </authorList>
    </citation>
    <scope>IDENTIFICATION</scope>
</reference>
<sequence length="379" mass="42349">MGDVLGVFSLASWVPCLCSSVSCLLCSCCPNSKNSTLTRLIYAFILLLSAVVSYIMQRKEMETYLKKIPGFCEGGFKIHEADINADKDCDVLVGYKAVYRISFAMAIFFFVFSLLMLKVKTSKDPRAAVHNGFSFFKIAALIGIMVGSFYIPGGYFSSVWFVAGMIEAALFILIQLVLLVDFAHSWNESWVNRMEEGNPRLWYAALLSFTSAFYIRSIIYGCTENKFFISINLILCVVASIILIHPKIQEHQPRSGLLQSSLITLYIIYLTWPSGSLLNSDNFIRLFVFVLCLLYSSIRTSTNSQVDKLTLSGSDSVILGDTTTNGASDEEDGHPDAKFQSMTSKWPAVWVKISSSWVCLLLYVWTLVAPLVLTSRDFS</sequence>
<proteinExistence type="inferred from homology"/>
<dbReference type="InterPro" id="IPR005016">
    <property type="entry name" value="TDE1/TMS"/>
</dbReference>
<dbReference type="GO" id="GO:0016020">
    <property type="term" value="C:membrane"/>
    <property type="evidence" value="ECO:0007669"/>
    <property type="project" value="UniProtKB-SubCell"/>
</dbReference>
<feature type="transmembrane region" description="Helical" evidence="6">
    <location>
        <begin position="97"/>
        <end position="117"/>
    </location>
</feature>
<keyword evidence="5 6" id="KW-0472">Membrane</keyword>
<evidence type="ECO:0000256" key="1">
    <source>
        <dbReference type="ARBA" id="ARBA00004141"/>
    </source>
</evidence>
<evidence type="ECO:0000256" key="5">
    <source>
        <dbReference type="ARBA" id="ARBA00023136"/>
    </source>
</evidence>
<accession>A0A2K5HQ61</accession>
<feature type="transmembrane region" description="Helical" evidence="6">
    <location>
        <begin position="6"/>
        <end position="28"/>
    </location>
</feature>
<evidence type="ECO:0000256" key="2">
    <source>
        <dbReference type="ARBA" id="ARBA00006665"/>
    </source>
</evidence>
<dbReference type="AlphaFoldDB" id="A0A2K5HQ61"/>
<evidence type="ECO:0000256" key="6">
    <source>
        <dbReference type="SAM" id="Phobius"/>
    </source>
</evidence>
<feature type="transmembrane region" description="Helical" evidence="6">
    <location>
        <begin position="256"/>
        <end position="272"/>
    </location>
</feature>